<evidence type="ECO:0000313" key="2">
    <source>
        <dbReference type="Proteomes" id="UP000287033"/>
    </source>
</evidence>
<proteinExistence type="predicted"/>
<protein>
    <submittedName>
        <fullName evidence="1">Uncharacterized protein</fullName>
    </submittedName>
</protein>
<keyword evidence="2" id="KW-1185">Reference proteome</keyword>
<gene>
    <name evidence="1" type="ORF">chiPu_0010756</name>
</gene>
<dbReference type="EMBL" id="BEZZ01000424">
    <property type="protein sequence ID" value="GCC32295.1"/>
    <property type="molecule type" value="Genomic_DNA"/>
</dbReference>
<name>A0A401SPG3_CHIPU</name>
<reference evidence="1 2" key="1">
    <citation type="journal article" date="2018" name="Nat. Ecol. Evol.">
        <title>Shark genomes provide insights into elasmobranch evolution and the origin of vertebrates.</title>
        <authorList>
            <person name="Hara Y"/>
            <person name="Yamaguchi K"/>
            <person name="Onimaru K"/>
            <person name="Kadota M"/>
            <person name="Koyanagi M"/>
            <person name="Keeley SD"/>
            <person name="Tatsumi K"/>
            <person name="Tanaka K"/>
            <person name="Motone F"/>
            <person name="Kageyama Y"/>
            <person name="Nozu R"/>
            <person name="Adachi N"/>
            <person name="Nishimura O"/>
            <person name="Nakagawa R"/>
            <person name="Tanegashima C"/>
            <person name="Kiyatake I"/>
            <person name="Matsumoto R"/>
            <person name="Murakumo K"/>
            <person name="Nishida K"/>
            <person name="Terakita A"/>
            <person name="Kuratani S"/>
            <person name="Sato K"/>
            <person name="Hyodo S Kuraku.S."/>
        </authorList>
    </citation>
    <scope>NUCLEOTIDE SEQUENCE [LARGE SCALE GENOMIC DNA]</scope>
</reference>
<organism evidence="1 2">
    <name type="scientific">Chiloscyllium punctatum</name>
    <name type="common">Brownbanded bambooshark</name>
    <name type="synonym">Hemiscyllium punctatum</name>
    <dbReference type="NCBI Taxonomy" id="137246"/>
    <lineage>
        <taxon>Eukaryota</taxon>
        <taxon>Metazoa</taxon>
        <taxon>Chordata</taxon>
        <taxon>Craniata</taxon>
        <taxon>Vertebrata</taxon>
        <taxon>Chondrichthyes</taxon>
        <taxon>Elasmobranchii</taxon>
        <taxon>Galeomorphii</taxon>
        <taxon>Galeoidea</taxon>
        <taxon>Orectolobiformes</taxon>
        <taxon>Hemiscylliidae</taxon>
        <taxon>Chiloscyllium</taxon>
    </lineage>
</organism>
<comment type="caution">
    <text evidence="1">The sequence shown here is derived from an EMBL/GenBank/DDBJ whole genome shotgun (WGS) entry which is preliminary data.</text>
</comment>
<sequence length="147" mass="16748">MQRWLVNLSEHEEGKDLVGFLEKWLLKFLGLVVESSRMSLERAHWIVMRRSRRRRSKKGNISETKILHSQQFGQCEPGSSTAGHYTPLQTAGKWRGIASGKEAGGLFLRPSACSLDLRDSPFIFQTAGCMQQFTKFHSQDKTTPLRP</sequence>
<evidence type="ECO:0000313" key="1">
    <source>
        <dbReference type="EMBL" id="GCC32295.1"/>
    </source>
</evidence>
<dbReference type="Proteomes" id="UP000287033">
    <property type="component" value="Unassembled WGS sequence"/>
</dbReference>
<accession>A0A401SPG3</accession>
<dbReference type="AlphaFoldDB" id="A0A401SPG3"/>